<evidence type="ECO:0000256" key="3">
    <source>
        <dbReference type="ARBA" id="ARBA00022692"/>
    </source>
</evidence>
<dbReference type="GO" id="GO:0005886">
    <property type="term" value="C:plasma membrane"/>
    <property type="evidence" value="ECO:0007669"/>
    <property type="project" value="UniProtKB-SubCell"/>
</dbReference>
<protein>
    <submittedName>
        <fullName evidence="10">G_PROTEIN_RECEP_F1_2 domain-containing protein</fullName>
    </submittedName>
</protein>
<dbReference type="AlphaFoldDB" id="A0A183RZQ5"/>
<dbReference type="PROSITE" id="PS50262">
    <property type="entry name" value="G_PROTEIN_RECEP_F1_2"/>
    <property type="match status" value="1"/>
</dbReference>
<comment type="subcellular location">
    <subcellularLocation>
        <location evidence="1">Cell membrane</location>
        <topology evidence="1">Multi-pass membrane protein</topology>
    </subcellularLocation>
</comment>
<evidence type="ECO:0000313" key="10">
    <source>
        <dbReference type="WBParaSite" id="SRDH1_60370.1"/>
    </source>
</evidence>
<keyword evidence="7" id="KW-0675">Receptor</keyword>
<dbReference type="PANTHER" id="PTHR24228">
    <property type="entry name" value="B2 BRADYKININ RECEPTOR/ANGIOTENSIN II RECEPTOR"/>
    <property type="match status" value="1"/>
</dbReference>
<dbReference type="WBParaSite" id="SRDH1_60370.1">
    <property type="protein sequence ID" value="SRDH1_60370.1"/>
    <property type="gene ID" value="SRDH1_60370"/>
</dbReference>
<dbReference type="PANTHER" id="PTHR24228:SF59">
    <property type="entry name" value="NEUROPEPTIDE RECEPTOR 15"/>
    <property type="match status" value="1"/>
</dbReference>
<evidence type="ECO:0000256" key="7">
    <source>
        <dbReference type="ARBA" id="ARBA00023170"/>
    </source>
</evidence>
<dbReference type="PRINTS" id="PR00237">
    <property type="entry name" value="GPCRRHODOPSN"/>
</dbReference>
<accession>A0A183RZQ5</accession>
<keyword evidence="5" id="KW-0297">G-protein coupled receptor</keyword>
<keyword evidence="8" id="KW-0807">Transducer</keyword>
<reference evidence="9" key="1">
    <citation type="submission" date="2022-06" db="EMBL/GenBank/DDBJ databases">
        <authorList>
            <person name="Berger JAMES D."/>
            <person name="Berger JAMES D."/>
        </authorList>
    </citation>
    <scope>NUCLEOTIDE SEQUENCE [LARGE SCALE GENOMIC DNA]</scope>
</reference>
<name>A0A183RZQ5_9TREM</name>
<organism evidence="9 10">
    <name type="scientific">Schistosoma rodhaini</name>
    <dbReference type="NCBI Taxonomy" id="6188"/>
    <lineage>
        <taxon>Eukaryota</taxon>
        <taxon>Metazoa</taxon>
        <taxon>Spiralia</taxon>
        <taxon>Lophotrochozoa</taxon>
        <taxon>Platyhelminthes</taxon>
        <taxon>Trematoda</taxon>
        <taxon>Digenea</taxon>
        <taxon>Strigeidida</taxon>
        <taxon>Schistosomatoidea</taxon>
        <taxon>Schistosomatidae</taxon>
        <taxon>Schistosoma</taxon>
    </lineage>
</organism>
<proteinExistence type="predicted"/>
<dbReference type="GO" id="GO:0004930">
    <property type="term" value="F:G protein-coupled receptor activity"/>
    <property type="evidence" value="ECO:0007669"/>
    <property type="project" value="UniProtKB-KW"/>
</dbReference>
<keyword evidence="3" id="KW-0812">Transmembrane</keyword>
<sequence>MNSFYNMTELNTPLDTLIDCMMIKTKHSNASYIACIISNIYGTLIGYFFPIIGIFNIITNSIIIVIFIIFLHHKNRYFIYLGILAISDIGINIFIGWLWLFPSYGLPYITSGSIYYFILTISSIHCRLWKSIQIFWCNLRGNMYIVLAFDRLLLLYKPLNYKVSSSIILLIIIFIISITMSLPIIIYTDLLITQQLLTCWFTNYRVLLSFYKVLFSNSCLFQLTLVSLVDIFFLVKIIKWSHQRRHIKNTISALKTKQISKIKTILLLDIISFICSMPSSIVYMYLSSKYKPNIEYIRVLTLLIHMSWSLIFLQSSLNIILYYKRINYFRQILLKFINGHHYIHGRLSMIYKS</sequence>
<evidence type="ECO:0000256" key="4">
    <source>
        <dbReference type="ARBA" id="ARBA00022989"/>
    </source>
</evidence>
<dbReference type="InterPro" id="IPR017452">
    <property type="entry name" value="GPCR_Rhodpsn_7TM"/>
</dbReference>
<dbReference type="InterPro" id="IPR000276">
    <property type="entry name" value="GPCR_Rhodpsn"/>
</dbReference>
<keyword evidence="9" id="KW-1185">Reference proteome</keyword>
<reference evidence="10" key="2">
    <citation type="submission" date="2023-11" db="UniProtKB">
        <authorList>
            <consortium name="WormBaseParasite"/>
        </authorList>
    </citation>
    <scope>IDENTIFICATION</scope>
</reference>
<evidence type="ECO:0000256" key="6">
    <source>
        <dbReference type="ARBA" id="ARBA00023136"/>
    </source>
</evidence>
<keyword evidence="4" id="KW-1133">Transmembrane helix</keyword>
<evidence type="ECO:0000313" key="9">
    <source>
        <dbReference type="Proteomes" id="UP000050792"/>
    </source>
</evidence>
<dbReference type="CDD" id="cd00637">
    <property type="entry name" value="7tm_classA_rhodopsin-like"/>
    <property type="match status" value="1"/>
</dbReference>
<dbReference type="Pfam" id="PF00001">
    <property type="entry name" value="7tm_1"/>
    <property type="match status" value="1"/>
</dbReference>
<dbReference type="SUPFAM" id="SSF81321">
    <property type="entry name" value="Family A G protein-coupled receptor-like"/>
    <property type="match status" value="1"/>
</dbReference>
<keyword evidence="2" id="KW-1003">Cell membrane</keyword>
<evidence type="ECO:0000256" key="2">
    <source>
        <dbReference type="ARBA" id="ARBA00022475"/>
    </source>
</evidence>
<dbReference type="Proteomes" id="UP000050792">
    <property type="component" value="Unassembled WGS sequence"/>
</dbReference>
<evidence type="ECO:0000256" key="5">
    <source>
        <dbReference type="ARBA" id="ARBA00023040"/>
    </source>
</evidence>
<keyword evidence="6" id="KW-0472">Membrane</keyword>
<evidence type="ECO:0000256" key="1">
    <source>
        <dbReference type="ARBA" id="ARBA00004651"/>
    </source>
</evidence>
<dbReference type="Gene3D" id="1.20.1070.10">
    <property type="entry name" value="Rhodopsin 7-helix transmembrane proteins"/>
    <property type="match status" value="1"/>
</dbReference>
<evidence type="ECO:0000256" key="8">
    <source>
        <dbReference type="ARBA" id="ARBA00023224"/>
    </source>
</evidence>